<evidence type="ECO:0000313" key="2">
    <source>
        <dbReference type="EMBL" id="VZO39164.1"/>
    </source>
</evidence>
<accession>A0A7M4DNX8</accession>
<dbReference type="Gene3D" id="3.10.180.10">
    <property type="entry name" value="2,3-Dihydroxybiphenyl 1,2-Dioxygenase, domain 1"/>
    <property type="match status" value="2"/>
</dbReference>
<dbReference type="PANTHER" id="PTHR35908">
    <property type="entry name" value="HYPOTHETICAL FUSION PROTEIN"/>
    <property type="match status" value="1"/>
</dbReference>
<keyword evidence="3" id="KW-1185">Reference proteome</keyword>
<dbReference type="EMBL" id="CACRYJ010000057">
    <property type="protein sequence ID" value="VZO39164.1"/>
    <property type="molecule type" value="Genomic_DNA"/>
</dbReference>
<name>A0A7M4DNX8_9MICO</name>
<dbReference type="InterPro" id="IPR041581">
    <property type="entry name" value="Glyoxalase_6"/>
</dbReference>
<evidence type="ECO:0000259" key="1">
    <source>
        <dbReference type="Pfam" id="PF18029"/>
    </source>
</evidence>
<evidence type="ECO:0000313" key="3">
    <source>
        <dbReference type="Proteomes" id="UP000419743"/>
    </source>
</evidence>
<dbReference type="RefSeq" id="WP_156742511.1">
    <property type="nucleotide sequence ID" value="NZ_CACRYJ010000057.1"/>
</dbReference>
<feature type="domain" description="Glyoxalase-like" evidence="1">
    <location>
        <begin position="133"/>
        <end position="235"/>
    </location>
</feature>
<feature type="domain" description="Glyoxalase-like" evidence="1">
    <location>
        <begin position="10"/>
        <end position="109"/>
    </location>
</feature>
<dbReference type="AlphaFoldDB" id="A0A7M4DNX8"/>
<sequence>MGIEWMTAFLDLPAARSHAATRFWLDVTGCSLSERRGPAGEFATLLPRSGAPYLRTQVTGESEPRIHLDLHTGDVPGLVRRALDLGGTDMTRAGVPTVATPGGLLVCVVQPQPGAELPPSEFWPGVGRSMVDQVCLDVPPSRYDGELEFWTGLTGWARRDLGDGEFERLTGVGALQVLVQRRQDDVGPVRAHLDLAADDPGAEVARHLALGARHRFDGREWVTLEDPAGMPYCVTARRPGR</sequence>
<organism evidence="2 3">
    <name type="scientific">Occultella aeris</name>
    <dbReference type="NCBI Taxonomy" id="2761496"/>
    <lineage>
        <taxon>Bacteria</taxon>
        <taxon>Bacillati</taxon>
        <taxon>Actinomycetota</taxon>
        <taxon>Actinomycetes</taxon>
        <taxon>Micrococcales</taxon>
        <taxon>Ruaniaceae</taxon>
        <taxon>Occultella</taxon>
    </lineage>
</organism>
<dbReference type="PANTHER" id="PTHR35908:SF1">
    <property type="entry name" value="CONSERVED PROTEIN"/>
    <property type="match status" value="1"/>
</dbReference>
<dbReference type="Pfam" id="PF18029">
    <property type="entry name" value="Glyoxalase_6"/>
    <property type="match status" value="2"/>
</dbReference>
<dbReference type="InterPro" id="IPR029068">
    <property type="entry name" value="Glyas_Bleomycin-R_OHBP_Dase"/>
</dbReference>
<gene>
    <name evidence="2" type="ORF">HALOF300_03859</name>
</gene>
<comment type="caution">
    <text evidence="2">The sequence shown here is derived from an EMBL/GenBank/DDBJ whole genome shotgun (WGS) entry which is preliminary data.</text>
</comment>
<proteinExistence type="predicted"/>
<reference evidence="2 3" key="1">
    <citation type="submission" date="2019-11" db="EMBL/GenBank/DDBJ databases">
        <authorList>
            <person name="Criscuolo A."/>
        </authorList>
    </citation>
    <scope>NUCLEOTIDE SEQUENCE [LARGE SCALE GENOMIC DNA]</scope>
    <source>
        <strain evidence="2">CIP111667</strain>
    </source>
</reference>
<protein>
    <submittedName>
        <fullName evidence="2">Glyoxalase-like domain protein</fullName>
    </submittedName>
</protein>
<dbReference type="SUPFAM" id="SSF54593">
    <property type="entry name" value="Glyoxalase/Bleomycin resistance protein/Dihydroxybiphenyl dioxygenase"/>
    <property type="match status" value="2"/>
</dbReference>
<dbReference type="Proteomes" id="UP000419743">
    <property type="component" value="Unassembled WGS sequence"/>
</dbReference>